<feature type="coiled-coil region" evidence="1">
    <location>
        <begin position="863"/>
        <end position="891"/>
    </location>
</feature>
<dbReference type="OrthoDB" id="580746at2"/>
<keyword evidence="3" id="KW-1185">Reference proteome</keyword>
<dbReference type="Proteomes" id="UP000078287">
    <property type="component" value="Unassembled WGS sequence"/>
</dbReference>
<comment type="caution">
    <text evidence="2">The sequence shown here is derived from an EMBL/GenBank/DDBJ whole genome shotgun (WGS) entry which is preliminary data.</text>
</comment>
<accession>A0A178M1Q6</accession>
<dbReference type="EMBL" id="LWQS01000093">
    <property type="protein sequence ID" value="OAN40567.1"/>
    <property type="molecule type" value="Genomic_DNA"/>
</dbReference>
<reference evidence="2 3" key="1">
    <citation type="submission" date="2016-04" db="EMBL/GenBank/DDBJ databases">
        <title>Chloroflexus islandicus sp. nov., a thermophilic filamentous anoxygenic phototrophic bacterium from geyser Strokkur (Iceland).</title>
        <authorList>
            <person name="Gaisin V.A."/>
            <person name="Kalashnikov A.M."/>
            <person name="Sukhacheva M.V."/>
            <person name="Grouzdev D.S."/>
            <person name="Ivanov T.M."/>
            <person name="Kuznetsov B."/>
            <person name="Gorlenko V.M."/>
        </authorList>
    </citation>
    <scope>NUCLEOTIDE SEQUENCE [LARGE SCALE GENOMIC DNA]</scope>
    <source>
        <strain evidence="3">isl-2</strain>
    </source>
</reference>
<organism evidence="2 3">
    <name type="scientific">Chloroflexus islandicus</name>
    <dbReference type="NCBI Taxonomy" id="1707952"/>
    <lineage>
        <taxon>Bacteria</taxon>
        <taxon>Bacillati</taxon>
        <taxon>Chloroflexota</taxon>
        <taxon>Chloroflexia</taxon>
        <taxon>Chloroflexales</taxon>
        <taxon>Chloroflexineae</taxon>
        <taxon>Chloroflexaceae</taxon>
        <taxon>Chloroflexus</taxon>
    </lineage>
</organism>
<keyword evidence="1" id="KW-0175">Coiled coil</keyword>
<sequence length="1233" mass="138556">MNHLSDIAAKAPIVPTFSARSLRDTSAEVRDVYEWHAKTYVEQPALAELRGSFLQAVQEAKTPKACLIAPFGYGKTASAIGLWHACRQAGVLAIPPVSCGSFTELADAIYGWLAFTLPESAQTLAQAYDAFLVSSAESLARHDEREFGIPFAQAVVAIRDKLERGYLDFADVSINLLAFLEQATRVAQSACYNGLVVIIDEFQQLLGNANKGVLTALRQLIWGLRVRKLPFGLVFTMDPDTERTLADRAGDILHRIKDDGLYLDIRHIYDHTFPARLWQQYADTLSLSDAERQVIDWPTLEALGQLCEREDLSNGPRTVINVLQRTAASWDQTFKATYTPINLIDDLLSGQIRFDGDRGIIPALVAELLNFPYFQRSQERSAALKLIAAFPRGCPEQVAARYGLSQAWNELNDDLRGEIITETDEGLALIELQRVGRPANRLNILLRRYWMQITDQQLLAEDAARTFRDIVIPLLFPSKVHDLNGWSSIVDIELTADNTYAGIIEGTSSTSFPLRRIALSVRDANLTSAPSEPADDVDLTLVFAIDLKPESISSLRITDDLKLAIFTMAISKVAQHHFHNSIRWIAHYLSPHPISPAIILSLLRYLRREPIANLPERDRMRIEDAVSRLHEWLLAELFSTSLFTAVTMPVVSAGAGAVKEFLFQLFRKRWPDYQPLARTANWMALMRDYQQALQSLAPAARLGQQPVTGSKSHIAALFGQKRHAGFDSYARQHGDLLRVEKWQGDQAVIRLHPHPMELQIADQVRQHGSCSEQDIYSFLRQAGFAAAEATQLLTLALLRGLIQKDGVQLTVPLAPTPIELANQLQMLKKRAQALGSEVVDRLQALLADFDPDTEHGALVAWRLDQAEQHIVQLEQERRAALQAHRDRLRNTMMRHLPQLSKALPEPPEGPLFNHLAAVRRELVKVQHHLQGPVTAFVTNPTTETPLETIDDFARRLENWLQQANYYEHWVIFASELARLQIALDRIPSTNSKLSTLRQELARLIRQARAIQAEIGMQGLAEIDHLRARLTMLRRQFDELTDERRAAYEQAAAQLRETLMALFDLPASFTLPPYQAANDEESYRILKRTVALTLHRAVLLLELSLSDDHNQPSVQRRQLGSLRKQIRNLATLTRDPDKLFAPETLTIQPELIQRIQKLRERITLQQQLDTTTMKHHAALAAALSDLPVGPSDLSSLLAKLNGAVSRSELLHKLLQLHERGIVRLIIDLPGSGHA</sequence>
<dbReference type="RefSeq" id="WP_066790891.1">
    <property type="nucleotide sequence ID" value="NZ_LWQS01000093.1"/>
</dbReference>
<evidence type="ECO:0000313" key="2">
    <source>
        <dbReference type="EMBL" id="OAN40567.1"/>
    </source>
</evidence>
<name>A0A178M1Q6_9CHLR</name>
<dbReference type="AlphaFoldDB" id="A0A178M1Q6"/>
<gene>
    <name evidence="2" type="ORF">A6A03_04460</name>
</gene>
<protein>
    <submittedName>
        <fullName evidence="2">Uncharacterized protein</fullName>
    </submittedName>
</protein>
<evidence type="ECO:0000313" key="3">
    <source>
        <dbReference type="Proteomes" id="UP000078287"/>
    </source>
</evidence>
<evidence type="ECO:0000256" key="1">
    <source>
        <dbReference type="SAM" id="Coils"/>
    </source>
</evidence>
<proteinExistence type="predicted"/>
<feature type="coiled-coil region" evidence="1">
    <location>
        <begin position="993"/>
        <end position="1049"/>
    </location>
</feature>